<organism evidence="2 3">
    <name type="scientific">Kaistella chaponensis</name>
    <dbReference type="NCBI Taxonomy" id="713588"/>
    <lineage>
        <taxon>Bacteria</taxon>
        <taxon>Pseudomonadati</taxon>
        <taxon>Bacteroidota</taxon>
        <taxon>Flavobacteriia</taxon>
        <taxon>Flavobacteriales</taxon>
        <taxon>Weeksellaceae</taxon>
        <taxon>Chryseobacterium group</taxon>
        <taxon>Kaistella</taxon>
    </lineage>
</organism>
<evidence type="ECO:0000256" key="1">
    <source>
        <dbReference type="SAM" id="Coils"/>
    </source>
</evidence>
<proteinExistence type="predicted"/>
<keyword evidence="3" id="KW-1185">Reference proteome</keyword>
<dbReference type="AlphaFoldDB" id="A0A1N7M230"/>
<dbReference type="EMBL" id="FTOI01000007">
    <property type="protein sequence ID" value="SIS80166.1"/>
    <property type="molecule type" value="Genomic_DNA"/>
</dbReference>
<gene>
    <name evidence="2" type="ORF">SAMN05421789_10730</name>
</gene>
<evidence type="ECO:0000313" key="3">
    <source>
        <dbReference type="Proteomes" id="UP000185839"/>
    </source>
</evidence>
<reference evidence="3" key="1">
    <citation type="submission" date="2017-01" db="EMBL/GenBank/DDBJ databases">
        <authorList>
            <person name="Varghese N."/>
            <person name="Submissions S."/>
        </authorList>
    </citation>
    <scope>NUCLEOTIDE SEQUENCE [LARGE SCALE GENOMIC DNA]</scope>
    <source>
        <strain evidence="3">DSM 23145</strain>
    </source>
</reference>
<protein>
    <submittedName>
        <fullName evidence="2">PD-(D/E)XK nuclease superfamily protein</fullName>
    </submittedName>
</protein>
<keyword evidence="1" id="KW-0175">Coiled coil</keyword>
<name>A0A1N7M230_9FLAO</name>
<dbReference type="OrthoDB" id="6346224at2"/>
<dbReference type="RefSeq" id="WP_076387058.1">
    <property type="nucleotide sequence ID" value="NZ_FTOI01000007.1"/>
</dbReference>
<feature type="coiled-coil region" evidence="1">
    <location>
        <begin position="266"/>
        <end position="293"/>
    </location>
</feature>
<accession>A0A1N7M230</accession>
<dbReference type="Pfam" id="PF14281">
    <property type="entry name" value="PDDEXK_4"/>
    <property type="match status" value="1"/>
</dbReference>
<sequence length="417" mass="48713">MEIKEIESALDFSISLENRIQKNFGELLILLEDFNNIFEIESEKLPYHINLIDELHADENAHSRIFAKLLRYKKNNKYPLIEGFLHDVCGFEMTIIKPVVEKVDSCGRIDIPIFDTNYVVLIENKVTDKAPDQNTEAGGQLARYIETIKNSYRRSEKDIFVVYTPKYSREPSAECWINKDKLSYKDSFKLRFKSVSYRDDIYPWLKDKILPFEEKDIYLQSAIAQYIDHLEGLFSIRTINKAMNMRLQEFLKEQLNLEGKNSDEAIKILNHKKEDLENAIAQIELLKFDYRKKNVVDRFNDWKQQIIADFPNLKIVEDDPSARNNVINLGVIMEVDGKEFSALVECIIGEPLNIYFGISPTYTNHGRIDLPDSLAIILRKNNLGEPEKSWYGWRHTSLANGYVDLKNIIEKIKQEQQ</sequence>
<dbReference type="InterPro" id="IPR029470">
    <property type="entry name" value="PDDEXK_4"/>
</dbReference>
<dbReference type="Proteomes" id="UP000185839">
    <property type="component" value="Unassembled WGS sequence"/>
</dbReference>
<evidence type="ECO:0000313" key="2">
    <source>
        <dbReference type="EMBL" id="SIS80166.1"/>
    </source>
</evidence>
<dbReference type="STRING" id="713588.SAMN05421789_10730"/>